<feature type="domain" description="IrrE N-terminal-like" evidence="1">
    <location>
        <begin position="72"/>
        <end position="174"/>
    </location>
</feature>
<sequence>MRRGFKAEAKRLALEVREELGVTTHEAMDPYTLAELYGIDVFTLHDVTEDHSEATAALRHFTEIRPDVFSAAVLCLGRRLVIVENSGHERPRRSSTLAHEMSHILLEHKFTTLLRTSGRECRNSDHDQESEAAELSGELLLPSDAARRLAYNGVDDESVAARFGISTEFARWRMNVTGARLIAQRAKARSSR</sequence>
<dbReference type="RefSeq" id="WP_210884177.1">
    <property type="nucleotide sequence ID" value="NZ_JAGPYQ010000001.1"/>
</dbReference>
<gene>
    <name evidence="2" type="ORF">J8N05_18605</name>
</gene>
<protein>
    <submittedName>
        <fullName evidence="2">ImmA/IrrE family metallo-endopeptidase</fullName>
    </submittedName>
</protein>
<dbReference type="Proteomes" id="UP000677413">
    <property type="component" value="Unassembled WGS sequence"/>
</dbReference>
<dbReference type="AlphaFoldDB" id="A0A940Y402"/>
<comment type="caution">
    <text evidence="2">The sequence shown here is derived from an EMBL/GenBank/DDBJ whole genome shotgun (WGS) entry which is preliminary data.</text>
</comment>
<dbReference type="Gene3D" id="1.10.10.2910">
    <property type="match status" value="1"/>
</dbReference>
<reference evidence="2 3" key="1">
    <citation type="submission" date="2021-04" db="EMBL/GenBank/DDBJ databases">
        <authorList>
            <person name="Tang X."/>
            <person name="Zhou X."/>
            <person name="Chen X."/>
            <person name="Cernava T."/>
            <person name="Zhang C."/>
        </authorList>
    </citation>
    <scope>NUCLEOTIDE SEQUENCE [LARGE SCALE GENOMIC DNA]</scope>
    <source>
        <strain evidence="2 3">BH-SS-21</strain>
    </source>
</reference>
<evidence type="ECO:0000313" key="2">
    <source>
        <dbReference type="EMBL" id="MBQ0850209.1"/>
    </source>
</evidence>
<dbReference type="Pfam" id="PF06114">
    <property type="entry name" value="Peptidase_M78"/>
    <property type="match status" value="1"/>
</dbReference>
<evidence type="ECO:0000313" key="3">
    <source>
        <dbReference type="Proteomes" id="UP000677413"/>
    </source>
</evidence>
<dbReference type="InterPro" id="IPR010359">
    <property type="entry name" value="IrrE_HExxH"/>
</dbReference>
<keyword evidence="3" id="KW-1185">Reference proteome</keyword>
<accession>A0A940Y402</accession>
<evidence type="ECO:0000259" key="1">
    <source>
        <dbReference type="Pfam" id="PF06114"/>
    </source>
</evidence>
<dbReference type="EMBL" id="JAGPYQ010000001">
    <property type="protein sequence ID" value="MBQ0850209.1"/>
    <property type="molecule type" value="Genomic_DNA"/>
</dbReference>
<proteinExistence type="predicted"/>
<organism evidence="2 3">
    <name type="scientific">Streptomyces liliiviolaceus</name>
    <dbReference type="NCBI Taxonomy" id="2823109"/>
    <lineage>
        <taxon>Bacteria</taxon>
        <taxon>Bacillati</taxon>
        <taxon>Actinomycetota</taxon>
        <taxon>Actinomycetes</taxon>
        <taxon>Kitasatosporales</taxon>
        <taxon>Streptomycetaceae</taxon>
        <taxon>Streptomyces</taxon>
    </lineage>
</organism>
<name>A0A940Y402_9ACTN</name>